<feature type="region of interest" description="Disordered" evidence="12">
    <location>
        <begin position="165"/>
        <end position="196"/>
    </location>
</feature>
<dbReference type="PANTHER" id="PTHR43448:SF2">
    <property type="entry name" value="PROTOHEME IX FARNESYLTRANSFERASE, MITOCHONDRIAL"/>
    <property type="match status" value="1"/>
</dbReference>
<dbReference type="InterPro" id="IPR006369">
    <property type="entry name" value="Protohaem_IX_farnesylTrfase"/>
</dbReference>
<keyword evidence="9 11" id="KW-0472">Membrane</keyword>
<keyword evidence="5 11" id="KW-0808">Transferase</keyword>
<gene>
    <name evidence="13" type="primary">cyoE</name>
    <name evidence="11" type="synonym">ctaB</name>
    <name evidence="13" type="ORF">ACFQE9_02840</name>
</gene>
<evidence type="ECO:0000256" key="6">
    <source>
        <dbReference type="ARBA" id="ARBA00022692"/>
    </source>
</evidence>
<comment type="pathway">
    <text evidence="3 11">Porphyrin-containing compound metabolism; heme O biosynthesis; heme O from protoheme: step 1/1.</text>
</comment>
<keyword evidence="8 11" id="KW-0350">Heme biosynthesis</keyword>
<dbReference type="EMBL" id="JBHSXL010000003">
    <property type="protein sequence ID" value="MFC6891555.1"/>
    <property type="molecule type" value="Genomic_DNA"/>
</dbReference>
<protein>
    <recommendedName>
        <fullName evidence="11">Protoheme IX farnesyltransferase</fullName>
        <ecNumber evidence="11">2.5.1.141</ecNumber>
    </recommendedName>
    <alternativeName>
        <fullName evidence="11">Heme B farnesyltransferase</fullName>
    </alternativeName>
    <alternativeName>
        <fullName evidence="11">Heme O synthase</fullName>
    </alternativeName>
</protein>
<dbReference type="GO" id="GO:0048034">
    <property type="term" value="P:heme O biosynthetic process"/>
    <property type="evidence" value="ECO:0007669"/>
    <property type="project" value="UniProtKB-UniRule"/>
</dbReference>
<dbReference type="Gene3D" id="1.10.357.140">
    <property type="entry name" value="UbiA prenyltransferase"/>
    <property type="match status" value="1"/>
</dbReference>
<evidence type="ECO:0000256" key="11">
    <source>
        <dbReference type="HAMAP-Rule" id="MF_00154"/>
    </source>
</evidence>
<comment type="caution">
    <text evidence="13">The sequence shown here is derived from an EMBL/GenBank/DDBJ whole genome shotgun (WGS) entry which is preliminary data.</text>
</comment>
<comment type="miscellaneous">
    <text evidence="11">Carbon 2 of the heme B porphyrin ring is defined according to the Fischer nomenclature.</text>
</comment>
<evidence type="ECO:0000256" key="9">
    <source>
        <dbReference type="ARBA" id="ARBA00023136"/>
    </source>
</evidence>
<feature type="transmembrane region" description="Helical" evidence="11">
    <location>
        <begin position="438"/>
        <end position="462"/>
    </location>
</feature>
<feature type="transmembrane region" description="Helical" evidence="11">
    <location>
        <begin position="213"/>
        <end position="232"/>
    </location>
</feature>
<feature type="transmembrane region" description="Helical" evidence="11">
    <location>
        <begin position="252"/>
        <end position="277"/>
    </location>
</feature>
<reference evidence="13 14" key="1">
    <citation type="journal article" date="2019" name="Int. J. Syst. Evol. Microbiol.">
        <title>The Global Catalogue of Microorganisms (GCM) 10K type strain sequencing project: providing services to taxonomists for standard genome sequencing and annotation.</title>
        <authorList>
            <consortium name="The Broad Institute Genomics Platform"/>
            <consortium name="The Broad Institute Genome Sequencing Center for Infectious Disease"/>
            <person name="Wu L."/>
            <person name="Ma J."/>
        </authorList>
    </citation>
    <scope>NUCLEOTIDE SEQUENCE [LARGE SCALE GENOMIC DNA]</scope>
    <source>
        <strain evidence="13 14">SKJ47</strain>
    </source>
</reference>
<feature type="transmembrane region" description="Helical" evidence="11">
    <location>
        <begin position="65"/>
        <end position="87"/>
    </location>
</feature>
<organism evidence="13 14">
    <name type="scientific">Halopenitus salinus</name>
    <dbReference type="NCBI Taxonomy" id="1198295"/>
    <lineage>
        <taxon>Archaea</taxon>
        <taxon>Methanobacteriati</taxon>
        <taxon>Methanobacteriota</taxon>
        <taxon>Stenosarchaea group</taxon>
        <taxon>Halobacteria</taxon>
        <taxon>Halobacteriales</taxon>
        <taxon>Haloferacaceae</taxon>
        <taxon>Halopenitus</taxon>
    </lineage>
</organism>
<evidence type="ECO:0000256" key="8">
    <source>
        <dbReference type="ARBA" id="ARBA00023133"/>
    </source>
</evidence>
<dbReference type="GO" id="GO:0008495">
    <property type="term" value="F:protoheme IX farnesyltransferase activity"/>
    <property type="evidence" value="ECO:0007669"/>
    <property type="project" value="UniProtKB-UniRule"/>
</dbReference>
<evidence type="ECO:0000256" key="4">
    <source>
        <dbReference type="ARBA" id="ARBA00010223"/>
    </source>
</evidence>
<comment type="similarity">
    <text evidence="4">In the C-terminal section; belongs to the UbiA prenyltransferase family. Protoheme IX farnesyltransferase subfamily.</text>
</comment>
<comment type="subcellular location">
    <subcellularLocation>
        <location evidence="2 11">Cell membrane</location>
        <topology evidence="2 11">Multi-pass membrane protein</topology>
    </subcellularLocation>
</comment>
<evidence type="ECO:0000313" key="13">
    <source>
        <dbReference type="EMBL" id="MFC6891555.1"/>
    </source>
</evidence>
<feature type="transmembrane region" description="Helical" evidence="11">
    <location>
        <begin position="365"/>
        <end position="389"/>
    </location>
</feature>
<name>A0ABD5USU8_9EURY</name>
<dbReference type="EC" id="2.5.1.141" evidence="11"/>
<dbReference type="NCBIfam" id="NF003349">
    <property type="entry name" value="PRK04375.1-2"/>
    <property type="match status" value="1"/>
</dbReference>
<sequence>MAGTGERRAAANTFGGTLGERRRQPIDMRSPRFTTQLTATVVATYLLFALGAMTAAASGATPLAWGHYVAAAAGWLLVAVTAVRSWLGGHDRWVTVGLAGGTLLYLGQGTAGLVGRIGGASDVGEFHLLGAVLVFATLLLSLVRHLDREVAASDGAGAEAVAGIDDEPFEGDRGGKSVDGLDGDGVESPERSGSGERVRDRVRAYAALTKPRLMWLLCLLALAGMALARIAAPTSGGGGAAAGAATANVTLHGITVVATLAGGVLAIGASGTFNHVFEHDRDRRMDRTADRPVATARVPVRRAAAFGVALAALSLVVLWTYATPLATLLTAAAIVYYSVVYTVVLKPNTRWNTAIGGGSGALPALIGWAAVTGSIGIPAIVLTALVVAWTPAHFYNLAIAYREDYAAGGYPMLPVVAGVSTTRRRTCYWLGGTLVATVLLGVVADLGVLYAVVTTVAAAVFLRSIVRQYERGTDRAAYRTFHASNAYLGAVLAAVLLEALLVG</sequence>
<feature type="transmembrane region" description="Helical" evidence="11">
    <location>
        <begin position="483"/>
        <end position="502"/>
    </location>
</feature>
<keyword evidence="6 11" id="KW-0812">Transmembrane</keyword>
<dbReference type="NCBIfam" id="TIGR01473">
    <property type="entry name" value="cyoE_ctaB"/>
    <property type="match status" value="1"/>
</dbReference>
<dbReference type="PANTHER" id="PTHR43448">
    <property type="entry name" value="PROTOHEME IX FARNESYLTRANSFERASE, MITOCHONDRIAL"/>
    <property type="match status" value="1"/>
</dbReference>
<comment type="caution">
    <text evidence="11">Lacks conserved residue(s) required for the propagation of feature annotation.</text>
</comment>
<keyword evidence="7 11" id="KW-1133">Transmembrane helix</keyword>
<keyword evidence="11" id="KW-1003">Cell membrane</keyword>
<feature type="transmembrane region" description="Helical" evidence="11">
    <location>
        <begin position="325"/>
        <end position="344"/>
    </location>
</feature>
<feature type="transmembrane region" description="Helical" evidence="11">
    <location>
        <begin position="126"/>
        <end position="143"/>
    </location>
</feature>
<proteinExistence type="inferred from homology"/>
<comment type="catalytic activity">
    <reaction evidence="10 11">
        <text>heme b + (2E,6E)-farnesyl diphosphate + H2O = Fe(II)-heme o + diphosphate</text>
        <dbReference type="Rhea" id="RHEA:28070"/>
        <dbReference type="ChEBI" id="CHEBI:15377"/>
        <dbReference type="ChEBI" id="CHEBI:33019"/>
        <dbReference type="ChEBI" id="CHEBI:60344"/>
        <dbReference type="ChEBI" id="CHEBI:60530"/>
        <dbReference type="ChEBI" id="CHEBI:175763"/>
        <dbReference type="EC" id="2.5.1.141"/>
    </reaction>
</comment>
<evidence type="ECO:0000256" key="3">
    <source>
        <dbReference type="ARBA" id="ARBA00004919"/>
    </source>
</evidence>
<keyword evidence="14" id="KW-1185">Reference proteome</keyword>
<dbReference type="GO" id="GO:0005886">
    <property type="term" value="C:plasma membrane"/>
    <property type="evidence" value="ECO:0007669"/>
    <property type="project" value="UniProtKB-SubCell"/>
</dbReference>
<evidence type="ECO:0000256" key="12">
    <source>
        <dbReference type="SAM" id="MobiDB-lite"/>
    </source>
</evidence>
<feature type="transmembrane region" description="Helical" evidence="11">
    <location>
        <begin position="298"/>
        <end position="319"/>
    </location>
</feature>
<evidence type="ECO:0000256" key="2">
    <source>
        <dbReference type="ARBA" id="ARBA00004651"/>
    </source>
</evidence>
<feature type="transmembrane region" description="Helical" evidence="11">
    <location>
        <begin position="37"/>
        <end position="59"/>
    </location>
</feature>
<dbReference type="InterPro" id="IPR044878">
    <property type="entry name" value="UbiA_sf"/>
</dbReference>
<evidence type="ECO:0000256" key="10">
    <source>
        <dbReference type="ARBA" id="ARBA00047690"/>
    </source>
</evidence>
<dbReference type="AlphaFoldDB" id="A0ABD5USU8"/>
<comment type="function">
    <text evidence="1 11">Converts heme B (protoheme IX) to heme O by substitution of the vinyl group on carbon 2 of heme B porphyrin ring with a hydroxyethyl farnesyl side group.</text>
</comment>
<dbReference type="CDD" id="cd13957">
    <property type="entry name" value="PT_UbiA_Cox10"/>
    <property type="match status" value="1"/>
</dbReference>
<comment type="similarity">
    <text evidence="11">Belongs to the UbiA prenyltransferase family. Protoheme IX farnesyltransferase subfamily.</text>
</comment>
<dbReference type="InterPro" id="IPR000537">
    <property type="entry name" value="UbiA_prenyltransferase"/>
</dbReference>
<evidence type="ECO:0000313" key="14">
    <source>
        <dbReference type="Proteomes" id="UP001596296"/>
    </source>
</evidence>
<accession>A0ABD5USU8</accession>
<dbReference type="HAMAP" id="MF_00154">
    <property type="entry name" value="CyoE_CtaB"/>
    <property type="match status" value="1"/>
</dbReference>
<feature type="transmembrane region" description="Helical" evidence="11">
    <location>
        <begin position="94"/>
        <end position="114"/>
    </location>
</feature>
<dbReference type="Pfam" id="PF01040">
    <property type="entry name" value="UbiA"/>
    <property type="match status" value="1"/>
</dbReference>
<evidence type="ECO:0000256" key="7">
    <source>
        <dbReference type="ARBA" id="ARBA00022989"/>
    </source>
</evidence>
<dbReference type="Proteomes" id="UP001596296">
    <property type="component" value="Unassembled WGS sequence"/>
</dbReference>
<evidence type="ECO:0000256" key="5">
    <source>
        <dbReference type="ARBA" id="ARBA00022679"/>
    </source>
</evidence>
<dbReference type="RefSeq" id="WP_379739997.1">
    <property type="nucleotide sequence ID" value="NZ_JBHSVN010000001.1"/>
</dbReference>
<evidence type="ECO:0000256" key="1">
    <source>
        <dbReference type="ARBA" id="ARBA00004019"/>
    </source>
</evidence>